<organism evidence="2 3">
    <name type="scientific">Streptantibioticus cattleyicolor (strain ATCC 35852 / DSM 46488 / JCM 4925 / NBRC 14057 / NRRL 8057)</name>
    <name type="common">Streptomyces cattleya</name>
    <dbReference type="NCBI Taxonomy" id="1003195"/>
    <lineage>
        <taxon>Bacteria</taxon>
        <taxon>Bacillati</taxon>
        <taxon>Actinomycetota</taxon>
        <taxon>Actinomycetes</taxon>
        <taxon>Kitasatosporales</taxon>
        <taxon>Streptomycetaceae</taxon>
        <taxon>Streptantibioticus</taxon>
    </lineage>
</organism>
<feature type="region of interest" description="Disordered" evidence="1">
    <location>
        <begin position="72"/>
        <end position="135"/>
    </location>
</feature>
<dbReference type="Proteomes" id="UP000007842">
    <property type="component" value="Chromosome"/>
</dbReference>
<dbReference type="AlphaFoldDB" id="G8WSB9"/>
<protein>
    <submittedName>
        <fullName evidence="2">Uncharacterized protein</fullName>
    </submittedName>
</protein>
<dbReference type="HOGENOM" id="CLU_1081473_0_0_11"/>
<feature type="compositionally biased region" description="Basic residues" evidence="1">
    <location>
        <begin position="245"/>
        <end position="257"/>
    </location>
</feature>
<name>G8WSB9_STREN</name>
<feature type="compositionally biased region" description="Low complexity" evidence="1">
    <location>
        <begin position="208"/>
        <end position="224"/>
    </location>
</feature>
<evidence type="ECO:0000313" key="2">
    <source>
        <dbReference type="EMBL" id="AEW95359.1"/>
    </source>
</evidence>
<accession>G8WSB9</accession>
<keyword evidence="3" id="KW-1185">Reference proteome</keyword>
<dbReference type="PATRIC" id="fig|1003195.29.peg.2987"/>
<evidence type="ECO:0000313" key="3">
    <source>
        <dbReference type="Proteomes" id="UP000007842"/>
    </source>
</evidence>
<reference evidence="3" key="1">
    <citation type="submission" date="2011-12" db="EMBL/GenBank/DDBJ databases">
        <title>Complete genome sequence of Streptomyces cattleya strain DSM 46488.</title>
        <authorList>
            <person name="Ou H.-Y."/>
            <person name="Li P."/>
            <person name="Zhao C."/>
            <person name="O'Hagan D."/>
            <person name="Deng Z."/>
        </authorList>
    </citation>
    <scope>NUCLEOTIDE SEQUENCE [LARGE SCALE GENOMIC DNA]</scope>
    <source>
        <strain evidence="3">ATCC 35852 / DSM 46488 / JCM 4925 / NBRC 14057 / NRRL 8057</strain>
    </source>
</reference>
<dbReference type="EMBL" id="CP003219">
    <property type="protein sequence ID" value="AEW95359.1"/>
    <property type="molecule type" value="Genomic_DNA"/>
</dbReference>
<feature type="compositionally biased region" description="Basic residues" evidence="1">
    <location>
        <begin position="186"/>
        <end position="197"/>
    </location>
</feature>
<dbReference type="KEGG" id="scy:SCATT_29880"/>
<dbReference type="STRING" id="1003195.SCATT_29880"/>
<gene>
    <name evidence="2" type="ordered locus">SCATT_29880</name>
</gene>
<evidence type="ECO:0000256" key="1">
    <source>
        <dbReference type="SAM" id="MobiDB-lite"/>
    </source>
</evidence>
<proteinExistence type="predicted"/>
<sequence length="257" mass="27212">MGRPVRVRSGRAGCGSGPADVAAWRRLTADPGRPPVGSGCVGFGDAGAGATWAPLYIGAVVVASGHAGPERVGAVAGPSAPARPATAPHRDNGPPTPPAGPRPVGSGGGVAGADPGVPPWRTAEPWGHPGVPATWGGPGRLHSASCATRTGSSDLRWPCWPRWPAWSPRSRRRRGPDHRGRPVRTAIRRRRHRRPRTFRTPPTPRTPPTRATPGRSRISAAPRTRSARRTRARVDRRPAPYRIRGASRTRSARPVRA</sequence>
<feature type="region of interest" description="Disordered" evidence="1">
    <location>
        <begin position="161"/>
        <end position="257"/>
    </location>
</feature>